<dbReference type="Pfam" id="PF04892">
    <property type="entry name" value="VanZ"/>
    <property type="match status" value="1"/>
</dbReference>
<evidence type="ECO:0000313" key="4">
    <source>
        <dbReference type="Proteomes" id="UP000184513"/>
    </source>
</evidence>
<feature type="transmembrane region" description="Helical" evidence="1">
    <location>
        <begin position="101"/>
        <end position="118"/>
    </location>
</feature>
<keyword evidence="4" id="KW-1185">Reference proteome</keyword>
<keyword evidence="1" id="KW-0472">Membrane</keyword>
<feature type="transmembrane region" description="Helical" evidence="1">
    <location>
        <begin position="67"/>
        <end position="89"/>
    </location>
</feature>
<dbReference type="PANTHER" id="PTHR28008:SF1">
    <property type="entry name" value="DOMAIN PROTEIN, PUTATIVE (AFU_ORTHOLOGUE AFUA_3G10980)-RELATED"/>
    <property type="match status" value="1"/>
</dbReference>
<dbReference type="InterPro" id="IPR006976">
    <property type="entry name" value="VanZ-like"/>
</dbReference>
<evidence type="ECO:0000259" key="2">
    <source>
        <dbReference type="Pfam" id="PF04892"/>
    </source>
</evidence>
<dbReference type="PANTHER" id="PTHR28008">
    <property type="entry name" value="DOMAIN PROTEIN, PUTATIVE (AFU_ORTHOLOGUE AFUA_3G10980)-RELATED"/>
    <property type="match status" value="1"/>
</dbReference>
<organism evidence="3 4">
    <name type="scientific">Cyclobacterium lianum</name>
    <dbReference type="NCBI Taxonomy" id="388280"/>
    <lineage>
        <taxon>Bacteria</taxon>
        <taxon>Pseudomonadati</taxon>
        <taxon>Bacteroidota</taxon>
        <taxon>Cytophagia</taxon>
        <taxon>Cytophagales</taxon>
        <taxon>Cyclobacteriaceae</taxon>
        <taxon>Cyclobacterium</taxon>
    </lineage>
</organism>
<proteinExistence type="predicted"/>
<gene>
    <name evidence="3" type="ORF">SAMN04488057_11185</name>
</gene>
<dbReference type="STRING" id="388280.SAMN04488057_11185"/>
<dbReference type="AlphaFoldDB" id="A0A1M7PWN6"/>
<dbReference type="EMBL" id="FRCY01000011">
    <property type="protein sequence ID" value="SHN22046.1"/>
    <property type="molecule type" value="Genomic_DNA"/>
</dbReference>
<dbReference type="NCBIfam" id="NF037970">
    <property type="entry name" value="vanZ_1"/>
    <property type="match status" value="1"/>
</dbReference>
<feature type="domain" description="VanZ-like" evidence="2">
    <location>
        <begin position="37"/>
        <end position="117"/>
    </location>
</feature>
<evidence type="ECO:0000256" key="1">
    <source>
        <dbReference type="SAM" id="Phobius"/>
    </source>
</evidence>
<feature type="transmembrane region" description="Helical" evidence="1">
    <location>
        <begin position="38"/>
        <end position="55"/>
    </location>
</feature>
<keyword evidence="1" id="KW-0812">Transmembrane</keyword>
<evidence type="ECO:0000313" key="3">
    <source>
        <dbReference type="EMBL" id="SHN22046.1"/>
    </source>
</evidence>
<reference evidence="3 4" key="1">
    <citation type="submission" date="2016-11" db="EMBL/GenBank/DDBJ databases">
        <authorList>
            <person name="Jaros S."/>
            <person name="Januszkiewicz K."/>
            <person name="Wedrychowicz H."/>
        </authorList>
    </citation>
    <scope>NUCLEOTIDE SEQUENCE [LARGE SCALE GENOMIC DNA]</scope>
    <source>
        <strain evidence="3 4">CGMCC 1.6102</strain>
    </source>
</reference>
<keyword evidence="1" id="KW-1133">Transmembrane helix</keyword>
<sequence length="126" mass="14548">MKHPVLPAVIWSLGMVYALFSPGSEVPELPKFYGSDKLIHFGMFSGMAFLWNRVIRQRLDEREKKNSKIFTNYLVFWIFIAIFTEYLQIMVPGRSFDYLDIVTNIMGGTIGTIIFVYLNKKGSILV</sequence>
<dbReference type="Proteomes" id="UP000184513">
    <property type="component" value="Unassembled WGS sequence"/>
</dbReference>
<protein>
    <submittedName>
        <fullName evidence="3">VanZ like family protein</fullName>
    </submittedName>
</protein>
<accession>A0A1M7PWN6</accession>
<name>A0A1M7PWN6_9BACT</name>